<evidence type="ECO:0000313" key="7">
    <source>
        <dbReference type="Proteomes" id="UP000827721"/>
    </source>
</evidence>
<dbReference type="Proteomes" id="UP000827721">
    <property type="component" value="Unassembled WGS sequence"/>
</dbReference>
<feature type="region of interest" description="Disordered" evidence="3">
    <location>
        <begin position="25"/>
        <end position="91"/>
    </location>
</feature>
<comment type="subcellular location">
    <subcellularLocation>
        <location evidence="1">Nucleus</location>
    </subcellularLocation>
</comment>
<evidence type="ECO:0000256" key="1">
    <source>
        <dbReference type="ARBA" id="ARBA00004123"/>
    </source>
</evidence>
<dbReference type="InterPro" id="IPR017930">
    <property type="entry name" value="Myb_dom"/>
</dbReference>
<evidence type="ECO:0000259" key="5">
    <source>
        <dbReference type="PROSITE" id="PS51294"/>
    </source>
</evidence>
<protein>
    <submittedName>
        <fullName evidence="6">Uncharacterized protein</fullName>
    </submittedName>
</protein>
<dbReference type="SMART" id="SM00717">
    <property type="entry name" value="SANT"/>
    <property type="match status" value="1"/>
</dbReference>
<keyword evidence="2" id="KW-0539">Nucleus</keyword>
<dbReference type="InterPro" id="IPR001005">
    <property type="entry name" value="SANT/Myb"/>
</dbReference>
<evidence type="ECO:0000313" key="6">
    <source>
        <dbReference type="EMBL" id="KAH7566141.1"/>
    </source>
</evidence>
<dbReference type="PROSITE" id="PS50090">
    <property type="entry name" value="MYB_LIKE"/>
    <property type="match status" value="1"/>
</dbReference>
<dbReference type="PROSITE" id="PS51294">
    <property type="entry name" value="HTH_MYB"/>
    <property type="match status" value="1"/>
</dbReference>
<accession>A0ABQ8HP74</accession>
<evidence type="ECO:0000256" key="3">
    <source>
        <dbReference type="SAM" id="MobiDB-lite"/>
    </source>
</evidence>
<dbReference type="CDD" id="cd00167">
    <property type="entry name" value="SANT"/>
    <property type="match status" value="1"/>
</dbReference>
<dbReference type="InterPro" id="IPR009057">
    <property type="entry name" value="Homeodomain-like_sf"/>
</dbReference>
<evidence type="ECO:0000256" key="2">
    <source>
        <dbReference type="ARBA" id="ARBA00023242"/>
    </source>
</evidence>
<dbReference type="Pfam" id="PF00249">
    <property type="entry name" value="Myb_DNA-binding"/>
    <property type="match status" value="1"/>
</dbReference>
<dbReference type="SUPFAM" id="SSF46689">
    <property type="entry name" value="Homeodomain-like"/>
    <property type="match status" value="1"/>
</dbReference>
<organism evidence="6 7">
    <name type="scientific">Xanthoceras sorbifolium</name>
    <dbReference type="NCBI Taxonomy" id="99658"/>
    <lineage>
        <taxon>Eukaryota</taxon>
        <taxon>Viridiplantae</taxon>
        <taxon>Streptophyta</taxon>
        <taxon>Embryophyta</taxon>
        <taxon>Tracheophyta</taxon>
        <taxon>Spermatophyta</taxon>
        <taxon>Magnoliopsida</taxon>
        <taxon>eudicotyledons</taxon>
        <taxon>Gunneridae</taxon>
        <taxon>Pentapetalae</taxon>
        <taxon>rosids</taxon>
        <taxon>malvids</taxon>
        <taxon>Sapindales</taxon>
        <taxon>Sapindaceae</taxon>
        <taxon>Xanthoceroideae</taxon>
        <taxon>Xanthoceras</taxon>
    </lineage>
</organism>
<name>A0ABQ8HP74_9ROSI</name>
<gene>
    <name evidence="6" type="ORF">JRO89_XS08G0102100</name>
</gene>
<reference evidence="6 7" key="1">
    <citation type="submission" date="2021-02" db="EMBL/GenBank/DDBJ databases">
        <title>Plant Genome Project.</title>
        <authorList>
            <person name="Zhang R.-G."/>
        </authorList>
    </citation>
    <scope>NUCLEOTIDE SEQUENCE [LARGE SCALE GENOMIC DNA]</scope>
    <source>
        <tissue evidence="6">Leaves</tissue>
    </source>
</reference>
<dbReference type="EMBL" id="JAFEMO010000008">
    <property type="protein sequence ID" value="KAH7566141.1"/>
    <property type="molecule type" value="Genomic_DNA"/>
</dbReference>
<proteinExistence type="predicted"/>
<feature type="compositionally biased region" description="Basic and acidic residues" evidence="3">
    <location>
        <begin position="39"/>
        <end position="69"/>
    </location>
</feature>
<feature type="domain" description="HTH myb-type" evidence="5">
    <location>
        <begin position="80"/>
        <end position="123"/>
    </location>
</feature>
<dbReference type="Gene3D" id="1.10.10.60">
    <property type="entry name" value="Homeodomain-like"/>
    <property type="match status" value="1"/>
</dbReference>
<keyword evidence="7" id="KW-1185">Reference proteome</keyword>
<sequence>MLQDVLDKIDHDNLRNSPDILKNIAMKVPEKPIQGIKTIETDKRPNPAHDARIKAIQDKNDDKPEKKNNESTSSSKNRYAPKQKRSSWSKNESEVLKKLHEIYGRRWKTISRFTNTRTPAEVKPPRFWVLYKNKNRYKISSLQVGASKWFPEDKISEIEKWGRTKSQSQSNELGRRETGKQEGIMGSAPLEECSMLAPRMSPTSIIHLVGDLILAMVFSVWGVLTLNELSHFIVGASHQIQEHCLMFHYSVERRRPAFWRGWAGKFFGYCFKVVVDLVYVYTSISRPLVPMCWEITIGISFSLQVAHLLRFLPKSLTVHSKPLKSGFKHTPISRRDWLMGFPSFMHQKESSGKRCKNSDMLYRELVPLLGRNLQFKYSRKEDCSMAQQPGVTYLAGCAARSVGSLVSNPADNIVASL</sequence>
<evidence type="ECO:0000259" key="4">
    <source>
        <dbReference type="PROSITE" id="PS50090"/>
    </source>
</evidence>
<comment type="caution">
    <text evidence="6">The sequence shown here is derived from an EMBL/GenBank/DDBJ whole genome shotgun (WGS) entry which is preliminary data.</text>
</comment>
<feature type="region of interest" description="Disordered" evidence="3">
    <location>
        <begin position="162"/>
        <end position="181"/>
    </location>
</feature>
<feature type="domain" description="Myb-like" evidence="4">
    <location>
        <begin position="80"/>
        <end position="123"/>
    </location>
</feature>